<dbReference type="Gene3D" id="3.40.47.10">
    <property type="match status" value="2"/>
</dbReference>
<sequence length="414" mass="42140">MSGQRHGAAAPDDAVITGLGVAAATGLGTEEHWNATVKGASGIGPIRRHDASGYPCRLAGEVPGFDPADHLSGRLLPQTDRMTQLALAASDWALADAGLDPATLDEYGMGVVTASASGGFEFAQKELQSLWSKGPRHVTAYQSFAWFYAVNSGQISIRHGLRGPSGVLVTGQAGGLDALAHARRQLRAGASAMLTGGMEAPLSPWGLVSQLTSGRLSTRDEPGRAYVPFDSAACGHVPGEGGALLVMERAEAARARGARVLGTFAGYCATFDPAPETGRPPGLRRAIQGALDDAGTEPDAIDVVFADAAGVRALDTAEAEALEAVFGGRPVPVTAPKTMTGRLASGGAALDVASALLAMRDAVVPPTLHVTTPAADAPAGLVRDTARPMPVRSALIVARGHGGFNAAAVLRAAG</sequence>
<reference evidence="7" key="1">
    <citation type="journal article" date="2019" name="Int. J. Syst. Evol. Microbiol.">
        <title>The Global Catalogue of Microorganisms (GCM) 10K type strain sequencing project: providing services to taxonomists for standard genome sequencing and annotation.</title>
        <authorList>
            <consortium name="The Broad Institute Genomics Platform"/>
            <consortium name="The Broad Institute Genome Sequencing Center for Infectious Disease"/>
            <person name="Wu L."/>
            <person name="Ma J."/>
        </authorList>
    </citation>
    <scope>NUCLEOTIDE SEQUENCE [LARGE SCALE GENOMIC DNA]</scope>
    <source>
        <strain evidence="7">CGMCC 1.15809</strain>
    </source>
</reference>
<dbReference type="EMBL" id="JBHSPW010000001">
    <property type="protein sequence ID" value="MFC5891301.1"/>
    <property type="molecule type" value="Genomic_DNA"/>
</dbReference>
<comment type="similarity">
    <text evidence="1 4">Belongs to the thiolase-like superfamily. Beta-ketoacyl-ACP synthases family.</text>
</comment>
<evidence type="ECO:0000256" key="3">
    <source>
        <dbReference type="ARBA" id="ARBA00023315"/>
    </source>
</evidence>
<evidence type="ECO:0000256" key="2">
    <source>
        <dbReference type="ARBA" id="ARBA00022679"/>
    </source>
</evidence>
<dbReference type="Pfam" id="PF00109">
    <property type="entry name" value="ketoacyl-synt"/>
    <property type="match status" value="1"/>
</dbReference>
<dbReference type="Proteomes" id="UP001596241">
    <property type="component" value="Unassembled WGS sequence"/>
</dbReference>
<evidence type="ECO:0000256" key="1">
    <source>
        <dbReference type="ARBA" id="ARBA00008467"/>
    </source>
</evidence>
<dbReference type="PROSITE" id="PS52004">
    <property type="entry name" value="KS3_2"/>
    <property type="match status" value="1"/>
</dbReference>
<keyword evidence="3" id="KW-0012">Acyltransferase</keyword>
<dbReference type="RefSeq" id="WP_345082236.1">
    <property type="nucleotide sequence ID" value="NZ_BAAAWG010000006.1"/>
</dbReference>
<keyword evidence="2 4" id="KW-0808">Transferase</keyword>
<feature type="domain" description="Ketosynthase family 3 (KS3)" evidence="5">
    <location>
        <begin position="11"/>
        <end position="412"/>
    </location>
</feature>
<evidence type="ECO:0000313" key="6">
    <source>
        <dbReference type="EMBL" id="MFC5891301.1"/>
    </source>
</evidence>
<gene>
    <name evidence="6" type="ORF">ACFP3M_00465</name>
</gene>
<evidence type="ECO:0000313" key="7">
    <source>
        <dbReference type="Proteomes" id="UP001596241"/>
    </source>
</evidence>
<dbReference type="CDD" id="cd00832">
    <property type="entry name" value="CLF"/>
    <property type="match status" value="1"/>
</dbReference>
<name>A0ABW1FA27_9ACTN</name>
<evidence type="ECO:0000256" key="4">
    <source>
        <dbReference type="RuleBase" id="RU003694"/>
    </source>
</evidence>
<dbReference type="PANTHER" id="PTHR11712">
    <property type="entry name" value="POLYKETIDE SYNTHASE-RELATED"/>
    <property type="match status" value="1"/>
</dbReference>
<organism evidence="6 7">
    <name type="scientific">Streptomyces ramulosus</name>
    <dbReference type="NCBI Taxonomy" id="47762"/>
    <lineage>
        <taxon>Bacteria</taxon>
        <taxon>Bacillati</taxon>
        <taxon>Actinomycetota</taxon>
        <taxon>Actinomycetes</taxon>
        <taxon>Kitasatosporales</taxon>
        <taxon>Streptomycetaceae</taxon>
        <taxon>Streptomyces</taxon>
    </lineage>
</organism>
<dbReference type="InterPro" id="IPR014031">
    <property type="entry name" value="Ketoacyl_synth_C"/>
</dbReference>
<dbReference type="InterPro" id="IPR000794">
    <property type="entry name" value="Beta-ketoacyl_synthase"/>
</dbReference>
<dbReference type="InterPro" id="IPR014030">
    <property type="entry name" value="Ketoacyl_synth_N"/>
</dbReference>
<accession>A0ABW1FA27</accession>
<dbReference type="PANTHER" id="PTHR11712:SF322">
    <property type="entry name" value="POLYKETIDE BETA-KETOACYL SYNTHASE 2-RELATED"/>
    <property type="match status" value="1"/>
</dbReference>
<dbReference type="InterPro" id="IPR020841">
    <property type="entry name" value="PKS_Beta-ketoAc_synthase_dom"/>
</dbReference>
<dbReference type="SUPFAM" id="SSF53901">
    <property type="entry name" value="Thiolase-like"/>
    <property type="match status" value="2"/>
</dbReference>
<dbReference type="Pfam" id="PF02801">
    <property type="entry name" value="Ketoacyl-synt_C"/>
    <property type="match status" value="1"/>
</dbReference>
<dbReference type="InterPro" id="IPR016039">
    <property type="entry name" value="Thiolase-like"/>
</dbReference>
<comment type="caution">
    <text evidence="6">The sequence shown here is derived from an EMBL/GenBank/DDBJ whole genome shotgun (WGS) entry which is preliminary data.</text>
</comment>
<evidence type="ECO:0000259" key="5">
    <source>
        <dbReference type="PROSITE" id="PS52004"/>
    </source>
</evidence>
<keyword evidence="7" id="KW-1185">Reference proteome</keyword>
<proteinExistence type="inferred from homology"/>
<protein>
    <submittedName>
        <fullName evidence="6">Ketosynthase chain-length factor</fullName>
    </submittedName>
</protein>
<dbReference type="SMART" id="SM00825">
    <property type="entry name" value="PKS_KS"/>
    <property type="match status" value="1"/>
</dbReference>